<feature type="region of interest" description="Disordered" evidence="4">
    <location>
        <begin position="36"/>
        <end position="62"/>
    </location>
</feature>
<dbReference type="InterPro" id="IPR001781">
    <property type="entry name" value="Znf_LIM"/>
</dbReference>
<evidence type="ECO:0000313" key="7">
    <source>
        <dbReference type="Proteomes" id="UP000092730"/>
    </source>
</evidence>
<dbReference type="RefSeq" id="XP_065726071.1">
    <property type="nucleotide sequence ID" value="XM_065869999.1"/>
</dbReference>
<reference evidence="6" key="2">
    <citation type="submission" date="2024-02" db="EMBL/GenBank/DDBJ databases">
        <title>Comparative genomics of Cryptococcus and Kwoniella reveals pathogenesis evolution and contrasting modes of karyotype evolution via chromosome fusion or intercentromeric recombination.</title>
        <authorList>
            <person name="Coelho M.A."/>
            <person name="David-Palma M."/>
            <person name="Shea T."/>
            <person name="Bowers K."/>
            <person name="McGinley-Smith S."/>
            <person name="Mohammad A.W."/>
            <person name="Gnirke A."/>
            <person name="Yurkov A.M."/>
            <person name="Nowrousian M."/>
            <person name="Sun S."/>
            <person name="Cuomo C.A."/>
            <person name="Heitman J."/>
        </authorList>
    </citation>
    <scope>NUCLEOTIDE SEQUENCE</scope>
    <source>
        <strain evidence="6">CBS 10118</strain>
    </source>
</reference>
<evidence type="ECO:0000256" key="1">
    <source>
        <dbReference type="ARBA" id="ARBA00022723"/>
    </source>
</evidence>
<protein>
    <recommendedName>
        <fullName evidence="5">LIM zinc-binding domain-containing protein</fullName>
    </recommendedName>
</protein>
<feature type="compositionally biased region" description="Polar residues" evidence="4">
    <location>
        <begin position="243"/>
        <end position="253"/>
    </location>
</feature>
<dbReference type="Gene3D" id="2.10.110.10">
    <property type="entry name" value="Cysteine Rich Protein"/>
    <property type="match status" value="1"/>
</dbReference>
<keyword evidence="7" id="KW-1185">Reference proteome</keyword>
<feature type="region of interest" description="Disordered" evidence="4">
    <location>
        <begin position="213"/>
        <end position="367"/>
    </location>
</feature>
<dbReference type="GeneID" id="90824398"/>
<keyword evidence="2 3" id="KW-0862">Zinc</keyword>
<feature type="compositionally biased region" description="Basic and acidic residues" evidence="4">
    <location>
        <begin position="331"/>
        <end position="342"/>
    </location>
</feature>
<evidence type="ECO:0000313" key="6">
    <source>
        <dbReference type="EMBL" id="WVW83057.1"/>
    </source>
</evidence>
<sequence>MIVCGYCGTSIPDLDSRCSKCSGKAVERSNPIRALLSSPQKKGSPDRWADKYTTPKSPFAVSSSPLSLEHRVTLSQSRTSQTQRPGLARTETFDVALTAATDAELARDIRSGMKIYLAKNDCSPLLAGDTLCKVCYTEAFPIGICHSCQLPIIGDREEGMRGQHISARGFKWHARCFACSVCNKLPSRQTTPLLLPDGSPSCPDCYEQYFSANSQRESLPSSKSAPAPSTTKYPRPGEISSMPRMSTKPSATTEEFKRLLHTSKAKGDVEINPLQAIPQSKTDPGSLAASPSPATSDDTLTHNVNAPFEQSQRMKQDWMPSRSSQSTSVLDRIRHFDAHAKSIEATPKSQSFSPPRKPLHPMGRDNQ</sequence>
<evidence type="ECO:0000256" key="4">
    <source>
        <dbReference type="SAM" id="MobiDB-lite"/>
    </source>
</evidence>
<dbReference type="SMART" id="SM00132">
    <property type="entry name" value="LIM"/>
    <property type="match status" value="1"/>
</dbReference>
<organism evidence="6 7">
    <name type="scientific">Kwoniella bestiolae CBS 10118</name>
    <dbReference type="NCBI Taxonomy" id="1296100"/>
    <lineage>
        <taxon>Eukaryota</taxon>
        <taxon>Fungi</taxon>
        <taxon>Dikarya</taxon>
        <taxon>Basidiomycota</taxon>
        <taxon>Agaricomycotina</taxon>
        <taxon>Tremellomycetes</taxon>
        <taxon>Tremellales</taxon>
        <taxon>Cryptococcaceae</taxon>
        <taxon>Kwoniella</taxon>
    </lineage>
</organism>
<evidence type="ECO:0000256" key="2">
    <source>
        <dbReference type="ARBA" id="ARBA00022833"/>
    </source>
</evidence>
<dbReference type="KEGG" id="kbi:90824398"/>
<dbReference type="PROSITE" id="PS50023">
    <property type="entry name" value="LIM_DOMAIN_2"/>
    <property type="match status" value="1"/>
</dbReference>
<evidence type="ECO:0000259" key="5">
    <source>
        <dbReference type="PROSITE" id="PS50023"/>
    </source>
</evidence>
<keyword evidence="1 3" id="KW-0479">Metal-binding</keyword>
<gene>
    <name evidence="6" type="ORF">I302_105074</name>
</gene>
<dbReference type="SUPFAM" id="SSF57716">
    <property type="entry name" value="Glucocorticoid receptor-like (DNA-binding domain)"/>
    <property type="match status" value="1"/>
</dbReference>
<proteinExistence type="predicted"/>
<reference evidence="6" key="1">
    <citation type="submission" date="2013-07" db="EMBL/GenBank/DDBJ databases">
        <authorList>
            <consortium name="The Broad Institute Genome Sequencing Platform"/>
            <person name="Cuomo C."/>
            <person name="Litvintseva A."/>
            <person name="Chen Y."/>
            <person name="Heitman J."/>
            <person name="Sun S."/>
            <person name="Springer D."/>
            <person name="Dromer F."/>
            <person name="Young S.K."/>
            <person name="Zeng Q."/>
            <person name="Gargeya S."/>
            <person name="Fitzgerald M."/>
            <person name="Abouelleil A."/>
            <person name="Alvarado L."/>
            <person name="Berlin A.M."/>
            <person name="Chapman S.B."/>
            <person name="Dewar J."/>
            <person name="Goldberg J."/>
            <person name="Griggs A."/>
            <person name="Gujja S."/>
            <person name="Hansen M."/>
            <person name="Howarth C."/>
            <person name="Imamovic A."/>
            <person name="Larimer J."/>
            <person name="McCowan C."/>
            <person name="Murphy C."/>
            <person name="Pearson M."/>
            <person name="Priest M."/>
            <person name="Roberts A."/>
            <person name="Saif S."/>
            <person name="Shea T."/>
            <person name="Sykes S."/>
            <person name="Wortman J."/>
            <person name="Nusbaum C."/>
            <person name="Birren B."/>
        </authorList>
    </citation>
    <scope>NUCLEOTIDE SEQUENCE</scope>
    <source>
        <strain evidence="6">CBS 10118</strain>
    </source>
</reference>
<feature type="compositionally biased region" description="Low complexity" evidence="4">
    <location>
        <begin position="220"/>
        <end position="232"/>
    </location>
</feature>
<feature type="domain" description="LIM zinc-binding" evidence="5">
    <location>
        <begin position="143"/>
        <end position="212"/>
    </location>
</feature>
<feature type="compositionally biased region" description="Polar residues" evidence="4">
    <location>
        <begin position="292"/>
        <end position="313"/>
    </location>
</feature>
<keyword evidence="3" id="KW-0440">LIM domain</keyword>
<evidence type="ECO:0000256" key="3">
    <source>
        <dbReference type="PROSITE-ProRule" id="PRU00125"/>
    </source>
</evidence>
<accession>A0AAJ8K981</accession>
<dbReference type="GO" id="GO:0046872">
    <property type="term" value="F:metal ion binding"/>
    <property type="evidence" value="ECO:0007669"/>
    <property type="project" value="UniProtKB-KW"/>
</dbReference>
<dbReference type="AlphaFoldDB" id="A0AAJ8K981"/>
<dbReference type="Pfam" id="PF00412">
    <property type="entry name" value="LIM"/>
    <property type="match status" value="1"/>
</dbReference>
<name>A0AAJ8K981_9TREE</name>
<dbReference type="Proteomes" id="UP000092730">
    <property type="component" value="Chromosome 3"/>
</dbReference>
<dbReference type="EMBL" id="CP144543">
    <property type="protein sequence ID" value="WVW83057.1"/>
    <property type="molecule type" value="Genomic_DNA"/>
</dbReference>
<dbReference type="GO" id="GO:0030695">
    <property type="term" value="F:GTPase regulator activity"/>
    <property type="evidence" value="ECO:0007669"/>
    <property type="project" value="UniProtKB-ARBA"/>
</dbReference>
<dbReference type="CDD" id="cd08368">
    <property type="entry name" value="LIM"/>
    <property type="match status" value="1"/>
</dbReference>